<dbReference type="AlphaFoldDB" id="A0A383CZW7"/>
<gene>
    <name evidence="2" type="ORF">METZ01_LOCUS490454</name>
</gene>
<sequence length="63" mass="6732">MNKILSIFIALLLLGCGGGDPKTVSKSKSQSLSVSKDTTTPAEQGGYGFEKLSKSLGYESYIW</sequence>
<accession>A0A383CZW7</accession>
<feature type="region of interest" description="Disordered" evidence="1">
    <location>
        <begin position="25"/>
        <end position="45"/>
    </location>
</feature>
<dbReference type="EMBL" id="UINC01213014">
    <property type="protein sequence ID" value="SVE37600.1"/>
    <property type="molecule type" value="Genomic_DNA"/>
</dbReference>
<evidence type="ECO:0000313" key="2">
    <source>
        <dbReference type="EMBL" id="SVE37600.1"/>
    </source>
</evidence>
<evidence type="ECO:0000256" key="1">
    <source>
        <dbReference type="SAM" id="MobiDB-lite"/>
    </source>
</evidence>
<protein>
    <submittedName>
        <fullName evidence="2">Uncharacterized protein</fullName>
    </submittedName>
</protein>
<dbReference type="PROSITE" id="PS51257">
    <property type="entry name" value="PROKAR_LIPOPROTEIN"/>
    <property type="match status" value="1"/>
</dbReference>
<reference evidence="2" key="1">
    <citation type="submission" date="2018-05" db="EMBL/GenBank/DDBJ databases">
        <authorList>
            <person name="Lanie J.A."/>
            <person name="Ng W.-L."/>
            <person name="Kazmierczak K.M."/>
            <person name="Andrzejewski T.M."/>
            <person name="Davidsen T.M."/>
            <person name="Wayne K.J."/>
            <person name="Tettelin H."/>
            <person name="Glass J.I."/>
            <person name="Rusch D."/>
            <person name="Podicherti R."/>
            <person name="Tsui H.-C.T."/>
            <person name="Winkler M.E."/>
        </authorList>
    </citation>
    <scope>NUCLEOTIDE SEQUENCE</scope>
</reference>
<name>A0A383CZW7_9ZZZZ</name>
<feature type="compositionally biased region" description="Low complexity" evidence="1">
    <location>
        <begin position="25"/>
        <end position="36"/>
    </location>
</feature>
<feature type="non-terminal residue" evidence="2">
    <location>
        <position position="63"/>
    </location>
</feature>
<organism evidence="2">
    <name type="scientific">marine metagenome</name>
    <dbReference type="NCBI Taxonomy" id="408172"/>
    <lineage>
        <taxon>unclassified sequences</taxon>
        <taxon>metagenomes</taxon>
        <taxon>ecological metagenomes</taxon>
    </lineage>
</organism>
<proteinExistence type="predicted"/>